<comment type="catalytic activity">
    <reaction evidence="1">
        <text>6-phospho-D-glucono-1,5-lactone + H2O = 6-phospho-D-gluconate + H(+)</text>
        <dbReference type="Rhea" id="RHEA:12556"/>
        <dbReference type="ChEBI" id="CHEBI:15377"/>
        <dbReference type="ChEBI" id="CHEBI:15378"/>
        <dbReference type="ChEBI" id="CHEBI:57955"/>
        <dbReference type="ChEBI" id="CHEBI:58759"/>
        <dbReference type="EC" id="3.1.1.31"/>
    </reaction>
</comment>
<dbReference type="EMBL" id="HG937694">
    <property type="protein sequence ID" value="CDP38163.1"/>
    <property type="molecule type" value="Genomic_DNA"/>
</dbReference>
<dbReference type="PhylomeDB" id="A0A060TB44"/>
<dbReference type="InterPro" id="IPR005900">
    <property type="entry name" value="6-phosphogluconolactonase_DevB"/>
</dbReference>
<accession>A0A060TB44</accession>
<reference evidence="9" key="1">
    <citation type="submission" date="2014-02" db="EMBL/GenBank/DDBJ databases">
        <authorList>
            <person name="Genoscope - CEA"/>
        </authorList>
    </citation>
    <scope>NUCLEOTIDE SEQUENCE</scope>
    <source>
        <strain evidence="9">LS3</strain>
    </source>
</reference>
<evidence type="ECO:0000313" key="9">
    <source>
        <dbReference type="EMBL" id="CDP38163.1"/>
    </source>
</evidence>
<evidence type="ECO:0000256" key="7">
    <source>
        <dbReference type="RuleBase" id="RU365095"/>
    </source>
</evidence>
<evidence type="ECO:0000256" key="5">
    <source>
        <dbReference type="ARBA" id="ARBA00022490"/>
    </source>
</evidence>
<dbReference type="FunFam" id="3.40.50.1360:FF:000005">
    <property type="entry name" value="6-phosphogluconolactonase"/>
    <property type="match status" value="1"/>
</dbReference>
<dbReference type="GO" id="GO:0017057">
    <property type="term" value="F:6-phosphogluconolactonase activity"/>
    <property type="evidence" value="ECO:0007669"/>
    <property type="project" value="UniProtKB-EC"/>
</dbReference>
<dbReference type="GO" id="GO:0006098">
    <property type="term" value="P:pentose-phosphate shunt"/>
    <property type="evidence" value="ECO:0007669"/>
    <property type="project" value="InterPro"/>
</dbReference>
<dbReference type="Pfam" id="PF01182">
    <property type="entry name" value="Glucosamine_iso"/>
    <property type="match status" value="1"/>
</dbReference>
<evidence type="ECO:0000256" key="1">
    <source>
        <dbReference type="ARBA" id="ARBA00000832"/>
    </source>
</evidence>
<comment type="pathway">
    <text evidence="3">Carbohydrate degradation; pentose phosphate pathway; D-ribulose 5-phosphate from D-glucose 6-phosphate (oxidative stage): step 2/3.</text>
</comment>
<dbReference type="InterPro" id="IPR039104">
    <property type="entry name" value="6PGL"/>
</dbReference>
<evidence type="ECO:0000256" key="3">
    <source>
        <dbReference type="ARBA" id="ARBA00004961"/>
    </source>
</evidence>
<dbReference type="NCBIfam" id="TIGR01198">
    <property type="entry name" value="pgl"/>
    <property type="match status" value="1"/>
</dbReference>
<dbReference type="InterPro" id="IPR006148">
    <property type="entry name" value="Glc/Gal-6P_isomerase"/>
</dbReference>
<comment type="subcellular location">
    <subcellularLocation>
        <location evidence="2">Cytoplasm</location>
    </subcellularLocation>
</comment>
<sequence>MAPVVYAYEQSADVAKNVADYVIKIQNQALEKDGSFNVAVSGGSLIKSLRLGLADRSEVQWTKWNIYFSDERLVPLAHDDSNYGLLKKDLLDHLKGDKPTCWTIDESKLEDAKASAEYYESILTKNLGSKPKLHLILLGCGPDGHTCSLFPGHQLLQENSRSVAEIEDSPKPPPRRITITFPVLSNADNIAFVAEGAGKAPVLKDIFEHPEKGLPSALVNGLDVPVTWFVNNAAVEGVKVPSKF</sequence>
<keyword evidence="5" id="KW-0963">Cytoplasm</keyword>
<keyword evidence="6" id="KW-0378">Hydrolase</keyword>
<reference evidence="9" key="2">
    <citation type="submission" date="2014-06" db="EMBL/GenBank/DDBJ databases">
        <title>The complete genome of Blastobotrys (Arxula) adeninivorans LS3 - a yeast of biotechnological interest.</title>
        <authorList>
            <person name="Kunze G."/>
            <person name="Gaillardin C."/>
            <person name="Czernicka M."/>
            <person name="Durrens P."/>
            <person name="Martin T."/>
            <person name="Boer E."/>
            <person name="Gabaldon T."/>
            <person name="Cruz J."/>
            <person name="Talla E."/>
            <person name="Marck C."/>
            <person name="Goffeau A."/>
            <person name="Barbe V."/>
            <person name="Baret P."/>
            <person name="Baronian K."/>
            <person name="Beier S."/>
            <person name="Bleykasten C."/>
            <person name="Bode R."/>
            <person name="Casaregola S."/>
            <person name="Despons L."/>
            <person name="Fairhead C."/>
            <person name="Giersberg M."/>
            <person name="Gierski P."/>
            <person name="Hahnel U."/>
            <person name="Hartmann A."/>
            <person name="Jankowska D."/>
            <person name="Jubin C."/>
            <person name="Jung P."/>
            <person name="Lafontaine I."/>
            <person name="Leh-Louis V."/>
            <person name="Lemaire M."/>
            <person name="Marcet-Houben M."/>
            <person name="Mascher M."/>
            <person name="Morel G."/>
            <person name="Richard G.-F."/>
            <person name="Riechen J."/>
            <person name="Sacerdot C."/>
            <person name="Sarkar A."/>
            <person name="Savel G."/>
            <person name="Schacherer J."/>
            <person name="Sherman D."/>
            <person name="Straub M.-L."/>
            <person name="Stein N."/>
            <person name="Thierry A."/>
            <person name="Trautwein-Schult A."/>
            <person name="Westhof E."/>
            <person name="Worch S."/>
            <person name="Dujon B."/>
            <person name="Souciet J.-L."/>
            <person name="Wincker P."/>
            <person name="Scholz U."/>
            <person name="Neuveglise N."/>
        </authorList>
    </citation>
    <scope>NUCLEOTIDE SEQUENCE</scope>
    <source>
        <strain evidence="9">LS3</strain>
    </source>
</reference>
<evidence type="ECO:0000256" key="2">
    <source>
        <dbReference type="ARBA" id="ARBA00004496"/>
    </source>
</evidence>
<evidence type="ECO:0000259" key="8">
    <source>
        <dbReference type="Pfam" id="PF01182"/>
    </source>
</evidence>
<gene>
    <name evidence="9" type="ORF">GNLVRS02_ARAD1D28468g</name>
</gene>
<dbReference type="PANTHER" id="PTHR11054:SF24">
    <property type="entry name" value="6-PHOSPHOGLUCONOLACTONASE 3-RELATED"/>
    <property type="match status" value="1"/>
</dbReference>
<feature type="domain" description="Glucosamine/galactosamine-6-phosphate isomerase" evidence="8">
    <location>
        <begin position="10"/>
        <end position="221"/>
    </location>
</feature>
<dbReference type="CDD" id="cd01400">
    <property type="entry name" value="6PGL"/>
    <property type="match status" value="1"/>
</dbReference>
<dbReference type="GO" id="GO:0005975">
    <property type="term" value="P:carbohydrate metabolic process"/>
    <property type="evidence" value="ECO:0007669"/>
    <property type="project" value="InterPro"/>
</dbReference>
<dbReference type="PANTHER" id="PTHR11054">
    <property type="entry name" value="6-PHOSPHOGLUCONOLACTONASE"/>
    <property type="match status" value="1"/>
</dbReference>
<proteinExistence type="inferred from homology"/>
<comment type="similarity">
    <text evidence="4 7">Belongs to the glucosamine/galactosamine-6-phosphate isomerase family. 6-phosphogluconolactonase subfamily.</text>
</comment>
<dbReference type="Gene3D" id="3.40.50.1360">
    <property type="match status" value="1"/>
</dbReference>
<evidence type="ECO:0000256" key="4">
    <source>
        <dbReference type="ARBA" id="ARBA00010662"/>
    </source>
</evidence>
<protein>
    <recommendedName>
        <fullName evidence="7">6-phosphogluconolactonase-like protein</fullName>
    </recommendedName>
</protein>
<name>A0A060TB44_BLAAD</name>
<evidence type="ECO:0000256" key="6">
    <source>
        <dbReference type="ARBA" id="ARBA00022801"/>
    </source>
</evidence>
<dbReference type="GO" id="GO:0005737">
    <property type="term" value="C:cytoplasm"/>
    <property type="evidence" value="ECO:0007669"/>
    <property type="project" value="UniProtKB-SubCell"/>
</dbReference>
<dbReference type="SUPFAM" id="SSF100950">
    <property type="entry name" value="NagB/RpiA/CoA transferase-like"/>
    <property type="match status" value="1"/>
</dbReference>
<organism evidence="9">
    <name type="scientific">Blastobotrys adeninivorans</name>
    <name type="common">Yeast</name>
    <name type="synonym">Arxula adeninivorans</name>
    <dbReference type="NCBI Taxonomy" id="409370"/>
    <lineage>
        <taxon>Eukaryota</taxon>
        <taxon>Fungi</taxon>
        <taxon>Dikarya</taxon>
        <taxon>Ascomycota</taxon>
        <taxon>Saccharomycotina</taxon>
        <taxon>Dipodascomycetes</taxon>
        <taxon>Dipodascales</taxon>
        <taxon>Trichomonascaceae</taxon>
        <taxon>Blastobotrys</taxon>
    </lineage>
</organism>
<dbReference type="AlphaFoldDB" id="A0A060TB44"/>
<dbReference type="InterPro" id="IPR037171">
    <property type="entry name" value="NagB/RpiA_transferase-like"/>
</dbReference>